<comment type="caution">
    <text evidence="1">The sequence shown here is derived from an EMBL/GenBank/DDBJ whole genome shotgun (WGS) entry which is preliminary data.</text>
</comment>
<dbReference type="AlphaFoldDB" id="A0A9P6Q855"/>
<gene>
    <name evidence="1" type="ORF">BG011_002172</name>
</gene>
<evidence type="ECO:0000313" key="2">
    <source>
        <dbReference type="Proteomes" id="UP000726737"/>
    </source>
</evidence>
<keyword evidence="2" id="KW-1185">Reference proteome</keyword>
<sequence>LFGPWLWTRVELHRHHDRGQRNVLRRHGSHVRTLDNVLADKKTLQFIREFCPHLTCLSMTMNHSSSWITYGYLETFFSRMPQLTTLQVQLDASKFSPVMLWSLSQLPNLISLTIDIFYSLATPAKRYQPDDYMTILECCPHLQELANCGSFLESTDTSTVPAKSPFPQWVRNVFGIKQMGIASDTLEADEILRHSRSWSAGTATSVFRQKPWASNPKANPSLLSALSGKGANTYKIRKLDLQSPRMDDKVFCRLTTRCPLLEELNLDGVWVRISNASWTLLSAQCTRLRSLTVRNSGTVRHLPSLQDIMALFPRLESATMSALAFHRDPDLSDLATTIQNLENQQGSIHPLKHIHISGSIHRPLKVLLDIVTQSPTVESLTVGFTMNAIRPLGHGVDVPYELHERWRCQDTLTYLDLTSVSFADRTSFSKFFGHVQRLSRLKSLSLSITHVREARDITIANLGKASRHQYTTSSSSSACRSSSLFYNSPSVSTPAFCNFTSESDIHGSFFCFQTLQTLCIGMSYSLHRNEQWSDPPVVFEEVVFMLDVTPALRRLNLKHMSQSGVIKRLAIEFPRICFS</sequence>
<reference evidence="1" key="1">
    <citation type="journal article" date="2020" name="Fungal Divers.">
        <title>Resolving the Mortierellaceae phylogeny through synthesis of multi-gene phylogenetics and phylogenomics.</title>
        <authorList>
            <person name="Vandepol N."/>
            <person name="Liber J."/>
            <person name="Desiro A."/>
            <person name="Na H."/>
            <person name="Kennedy M."/>
            <person name="Barry K."/>
            <person name="Grigoriev I.V."/>
            <person name="Miller A.N."/>
            <person name="O'Donnell K."/>
            <person name="Stajich J.E."/>
            <person name="Bonito G."/>
        </authorList>
    </citation>
    <scope>NUCLEOTIDE SEQUENCE</scope>
    <source>
        <strain evidence="1">KOD948</strain>
    </source>
</reference>
<dbReference type="OrthoDB" id="2414739at2759"/>
<dbReference type="SUPFAM" id="SSF52047">
    <property type="entry name" value="RNI-like"/>
    <property type="match status" value="1"/>
</dbReference>
<dbReference type="Gene3D" id="3.80.10.10">
    <property type="entry name" value="Ribonuclease Inhibitor"/>
    <property type="match status" value="2"/>
</dbReference>
<evidence type="ECO:0008006" key="3">
    <source>
        <dbReference type="Google" id="ProtNLM"/>
    </source>
</evidence>
<dbReference type="EMBL" id="JAAAJA010000166">
    <property type="protein sequence ID" value="KAG0260063.1"/>
    <property type="molecule type" value="Genomic_DNA"/>
</dbReference>
<dbReference type="GO" id="GO:0031146">
    <property type="term" value="P:SCF-dependent proteasomal ubiquitin-dependent protein catabolic process"/>
    <property type="evidence" value="ECO:0007669"/>
    <property type="project" value="TreeGrafter"/>
</dbReference>
<proteinExistence type="predicted"/>
<dbReference type="GO" id="GO:0019005">
    <property type="term" value="C:SCF ubiquitin ligase complex"/>
    <property type="evidence" value="ECO:0007669"/>
    <property type="project" value="TreeGrafter"/>
</dbReference>
<dbReference type="Proteomes" id="UP000726737">
    <property type="component" value="Unassembled WGS sequence"/>
</dbReference>
<dbReference type="PANTHER" id="PTHR13318">
    <property type="entry name" value="PARTNER OF PAIRED, ISOFORM B-RELATED"/>
    <property type="match status" value="1"/>
</dbReference>
<accession>A0A9P6Q855</accession>
<organism evidence="1 2">
    <name type="scientific">Mortierella polycephala</name>
    <dbReference type="NCBI Taxonomy" id="41804"/>
    <lineage>
        <taxon>Eukaryota</taxon>
        <taxon>Fungi</taxon>
        <taxon>Fungi incertae sedis</taxon>
        <taxon>Mucoromycota</taxon>
        <taxon>Mortierellomycotina</taxon>
        <taxon>Mortierellomycetes</taxon>
        <taxon>Mortierellales</taxon>
        <taxon>Mortierellaceae</taxon>
        <taxon>Mortierella</taxon>
    </lineage>
</organism>
<evidence type="ECO:0000313" key="1">
    <source>
        <dbReference type="EMBL" id="KAG0260063.1"/>
    </source>
</evidence>
<dbReference type="InterPro" id="IPR032675">
    <property type="entry name" value="LRR_dom_sf"/>
</dbReference>
<protein>
    <recommendedName>
        <fullName evidence="3">F-box domain-containing protein</fullName>
    </recommendedName>
</protein>
<feature type="non-terminal residue" evidence="1">
    <location>
        <position position="1"/>
    </location>
</feature>
<name>A0A9P6Q855_9FUNG</name>